<keyword evidence="3" id="KW-0408">Iron</keyword>
<dbReference type="Pfam" id="PF01814">
    <property type="entry name" value="Hemerythrin"/>
    <property type="match status" value="1"/>
</dbReference>
<reference evidence="5 6" key="1">
    <citation type="submission" date="2020-08" db="EMBL/GenBank/DDBJ databases">
        <title>Genome public.</title>
        <authorList>
            <person name="Liu C."/>
            <person name="Sun Q."/>
        </authorList>
    </citation>
    <scope>NUCLEOTIDE SEQUENCE [LARGE SCALE GENOMIC DNA]</scope>
    <source>
        <strain evidence="5 6">NSJ-36</strain>
    </source>
</reference>
<keyword evidence="2" id="KW-0479">Metal-binding</keyword>
<feature type="domain" description="Hemerythrin-like" evidence="4">
    <location>
        <begin position="12"/>
        <end position="125"/>
    </location>
</feature>
<dbReference type="Gene3D" id="1.20.120.50">
    <property type="entry name" value="Hemerythrin-like"/>
    <property type="match status" value="1"/>
</dbReference>
<evidence type="ECO:0000256" key="1">
    <source>
        <dbReference type="ARBA" id="ARBA00010587"/>
    </source>
</evidence>
<name>A0ABR7EWX9_9FIRM</name>
<dbReference type="InterPro" id="IPR012827">
    <property type="entry name" value="Hemerythrin_metal-bd"/>
</dbReference>
<accession>A0ABR7EWX9</accession>
<evidence type="ECO:0000313" key="5">
    <source>
        <dbReference type="EMBL" id="MBC5665834.1"/>
    </source>
</evidence>
<evidence type="ECO:0000256" key="2">
    <source>
        <dbReference type="ARBA" id="ARBA00022723"/>
    </source>
</evidence>
<dbReference type="Proteomes" id="UP000647235">
    <property type="component" value="Unassembled WGS sequence"/>
</dbReference>
<keyword evidence="6" id="KW-1185">Reference proteome</keyword>
<evidence type="ECO:0000313" key="6">
    <source>
        <dbReference type="Proteomes" id="UP000647235"/>
    </source>
</evidence>
<proteinExistence type="inferred from homology"/>
<dbReference type="PANTHER" id="PTHR37164">
    <property type="entry name" value="BACTERIOHEMERYTHRIN"/>
    <property type="match status" value="1"/>
</dbReference>
<organism evidence="5 6">
    <name type="scientific">Dorea hominis</name>
    <dbReference type="NCBI Taxonomy" id="2763040"/>
    <lineage>
        <taxon>Bacteria</taxon>
        <taxon>Bacillati</taxon>
        <taxon>Bacillota</taxon>
        <taxon>Clostridia</taxon>
        <taxon>Lachnospirales</taxon>
        <taxon>Lachnospiraceae</taxon>
        <taxon>Dorea</taxon>
    </lineage>
</organism>
<dbReference type="SUPFAM" id="SSF47188">
    <property type="entry name" value="Hemerythrin-like"/>
    <property type="match status" value="1"/>
</dbReference>
<evidence type="ECO:0000259" key="4">
    <source>
        <dbReference type="Pfam" id="PF01814"/>
    </source>
</evidence>
<dbReference type="NCBIfam" id="NF033749">
    <property type="entry name" value="bact_hemeryth"/>
    <property type="match status" value="1"/>
</dbReference>
<evidence type="ECO:0000256" key="3">
    <source>
        <dbReference type="ARBA" id="ARBA00023004"/>
    </source>
</evidence>
<protein>
    <submittedName>
        <fullName evidence="5">Hemerythrin family protein</fullName>
    </submittedName>
</protein>
<dbReference type="CDD" id="cd12107">
    <property type="entry name" value="Hemerythrin"/>
    <property type="match status" value="1"/>
</dbReference>
<comment type="caution">
    <text evidence="5">The sequence shown here is derived from an EMBL/GenBank/DDBJ whole genome shotgun (WGS) entry which is preliminary data.</text>
</comment>
<dbReference type="RefSeq" id="WP_186856031.1">
    <property type="nucleotide sequence ID" value="NZ_JACOOY010000015.1"/>
</dbReference>
<dbReference type="InterPro" id="IPR035938">
    <property type="entry name" value="Hemerythrin-like_sf"/>
</dbReference>
<dbReference type="EMBL" id="JACOOY010000015">
    <property type="protein sequence ID" value="MBC5665834.1"/>
    <property type="molecule type" value="Genomic_DNA"/>
</dbReference>
<dbReference type="NCBIfam" id="TIGR02481">
    <property type="entry name" value="hemeryth_dom"/>
    <property type="match status" value="1"/>
</dbReference>
<dbReference type="PANTHER" id="PTHR37164:SF1">
    <property type="entry name" value="BACTERIOHEMERYTHRIN"/>
    <property type="match status" value="1"/>
</dbReference>
<sequence>MTITFDNNLITGNETIDTQHKELIDRIQQFVTACESGDGKIKAIKMLDYLDAYTDFHFKEEETLQEKVAYPELVNHHAKHEEFKKSIQELYDFLNENEGPNEQFIEQVKRNVVDWLFHHIKTFDRSVAEYIHLHDNSERL</sequence>
<gene>
    <name evidence="5" type="ORF">H8S07_11275</name>
</gene>
<dbReference type="InterPro" id="IPR050669">
    <property type="entry name" value="Hemerythrin"/>
</dbReference>
<comment type="similarity">
    <text evidence="1">Belongs to the hemerythrin family.</text>
</comment>
<dbReference type="InterPro" id="IPR012312">
    <property type="entry name" value="Hemerythrin-like"/>
</dbReference>